<dbReference type="InterPro" id="IPR013783">
    <property type="entry name" value="Ig-like_fold"/>
</dbReference>
<dbReference type="RefSeq" id="WP_145061685.1">
    <property type="nucleotide sequence ID" value="NZ_CP036287.1"/>
</dbReference>
<keyword evidence="3" id="KW-1185">Reference proteome</keyword>
<accession>A0A518BE45</accession>
<sequence>MSRRVLWPVVVIVVAVVLAVVSSQGLDRAGETAGGMAAEGSGQGAAASSLGASPVKVGPASAESSSARQVVGASGGDDVASAVDDEGSPLAGARFVFTAWRLSHWAHGLYPTPASVESLTVDSQFAATGPDGVIEMEPDLALLSEGDYGAAVWVTRPGSRAVGLAAKEGQEASLLGPKVVLEDAPVGTALVVDESGAPVAGAGVIARAHALPIGSALEVTRTTHARALFWLQAITDPAGEAVLPAGPGPIAGLPDALRVCATTADRVSSWSELPTGGAARLVLHPAFEVAGTVTDYEQLSPPGSMTDAVAIEWRRGREWERCAEGILRPEGGFGPIRVPFVVDADYRARIDSQALEPRPTPIAEAAPGASIQIEMPGIVGWWLRVDPRAEGTDELLTGAVVSASWVEQGSRVRQLANVDGRLDDDGKGPFALVCLPDVGVVDLHVEAEGFAPVEVAGIRLPDRACETLRIELRQSSTLEGRVLGLDGEADFAVLLIRSALGGRLARVGVDLDREGRFVTDRATVGAIKVMAVVDGACSDVSASDGVEPRSVELVFGPPQSLVGTAVDSDSREPVPGATLSPVAWLGGEEFSADDSVVTADAAGRFEVPHRRPAGSSLDLRVDAPGYRAATVAIPVDSGSGGEPVELALEREVSGAIVLLSTTGIDFEATSFRASGPTEVPAGWVPADGIIATAGLARGQYEGTFHEIDDDRVHTIWFSVATSDERIDVPVDGPGTIHFALSAEPADLDGARILIDGTPGACTQRLNVDVPGTTVTVPRLPLGTWTATLYDRNFDKLGAATVSLTADEPALQVNLAVEPATFVVRVVDGAGDPVSAATVVAYTWQGKERRAWSTTGESGQFTYRGEAADEIVFDAYAPGRGAVLGVPSTRAVDGVLELALAGGATAVVRLVDSNGPVASVAVSLANLNGDLEFQSGVLTDADGRATFAGLAPGSVQATVSDPRWMPTTIRAEAADPPAETEGRLYRRASARITVVDASGAAVEGARIGIRKDAIGDFELQLYAAFYGLSSVPSGFVTGPDGHLVVSGLPEGKVVVGAADDTAAGSSVAELEAQGEVEVRVVLGS</sequence>
<evidence type="ECO:0000256" key="1">
    <source>
        <dbReference type="SAM" id="MobiDB-lite"/>
    </source>
</evidence>
<dbReference type="Gene3D" id="2.60.40.10">
    <property type="entry name" value="Immunoglobulins"/>
    <property type="match status" value="1"/>
</dbReference>
<gene>
    <name evidence="2" type="ORF">Pla133_03180</name>
</gene>
<dbReference type="KEGG" id="pbap:Pla133_03180"/>
<reference evidence="2 3" key="1">
    <citation type="submission" date="2019-02" db="EMBL/GenBank/DDBJ databases">
        <title>Deep-cultivation of Planctomycetes and their phenomic and genomic characterization uncovers novel biology.</title>
        <authorList>
            <person name="Wiegand S."/>
            <person name="Jogler M."/>
            <person name="Boedeker C."/>
            <person name="Pinto D."/>
            <person name="Vollmers J."/>
            <person name="Rivas-Marin E."/>
            <person name="Kohn T."/>
            <person name="Peeters S.H."/>
            <person name="Heuer A."/>
            <person name="Rast P."/>
            <person name="Oberbeckmann S."/>
            <person name="Bunk B."/>
            <person name="Jeske O."/>
            <person name="Meyerdierks A."/>
            <person name="Storesund J.E."/>
            <person name="Kallscheuer N."/>
            <person name="Luecker S."/>
            <person name="Lage O.M."/>
            <person name="Pohl T."/>
            <person name="Merkel B.J."/>
            <person name="Hornburger P."/>
            <person name="Mueller R.-W."/>
            <person name="Bruemmer F."/>
            <person name="Labrenz M."/>
            <person name="Spormann A.M."/>
            <person name="Op den Camp H."/>
            <person name="Overmann J."/>
            <person name="Amann R."/>
            <person name="Jetten M.S.M."/>
            <person name="Mascher T."/>
            <person name="Medema M.H."/>
            <person name="Devos D.P."/>
            <person name="Kaster A.-K."/>
            <person name="Ovreas L."/>
            <person name="Rohde M."/>
            <person name="Galperin M.Y."/>
            <person name="Jogler C."/>
        </authorList>
    </citation>
    <scope>NUCLEOTIDE SEQUENCE [LARGE SCALE GENOMIC DNA]</scope>
    <source>
        <strain evidence="2 3">Pla133</strain>
    </source>
</reference>
<feature type="compositionally biased region" description="Low complexity" evidence="1">
    <location>
        <begin position="34"/>
        <end position="50"/>
    </location>
</feature>
<feature type="region of interest" description="Disordered" evidence="1">
    <location>
        <begin position="30"/>
        <end position="50"/>
    </location>
</feature>
<dbReference type="Proteomes" id="UP000316921">
    <property type="component" value="Chromosome"/>
</dbReference>
<proteinExistence type="predicted"/>
<evidence type="ECO:0000313" key="2">
    <source>
        <dbReference type="EMBL" id="QDU65254.1"/>
    </source>
</evidence>
<evidence type="ECO:0000313" key="3">
    <source>
        <dbReference type="Proteomes" id="UP000316921"/>
    </source>
</evidence>
<dbReference type="AlphaFoldDB" id="A0A518BE45"/>
<name>A0A518BE45_9BACT</name>
<protein>
    <submittedName>
        <fullName evidence="2">Uncharacterized protein</fullName>
    </submittedName>
</protein>
<dbReference type="EMBL" id="CP036287">
    <property type="protein sequence ID" value="QDU65254.1"/>
    <property type="molecule type" value="Genomic_DNA"/>
</dbReference>
<organism evidence="2 3">
    <name type="scientific">Engelhardtia mirabilis</name>
    <dbReference type="NCBI Taxonomy" id="2528011"/>
    <lineage>
        <taxon>Bacteria</taxon>
        <taxon>Pseudomonadati</taxon>
        <taxon>Planctomycetota</taxon>
        <taxon>Planctomycetia</taxon>
        <taxon>Planctomycetia incertae sedis</taxon>
        <taxon>Engelhardtia</taxon>
    </lineage>
</organism>